<protein>
    <submittedName>
        <fullName evidence="1">676_t:CDS:1</fullName>
    </submittedName>
</protein>
<organism evidence="1 2">
    <name type="scientific">Acaulospora colombiana</name>
    <dbReference type="NCBI Taxonomy" id="27376"/>
    <lineage>
        <taxon>Eukaryota</taxon>
        <taxon>Fungi</taxon>
        <taxon>Fungi incertae sedis</taxon>
        <taxon>Mucoromycota</taxon>
        <taxon>Glomeromycotina</taxon>
        <taxon>Glomeromycetes</taxon>
        <taxon>Diversisporales</taxon>
        <taxon>Acaulosporaceae</taxon>
        <taxon>Acaulospora</taxon>
    </lineage>
</organism>
<sequence>MFGFYEQKFDLSVAQVSVAIMDLTNNWTDNDIERRERAKGHHGGEERVKNQRNY</sequence>
<accession>A0ACA9JY06</accession>
<name>A0ACA9JY06_9GLOM</name>
<reference evidence="1" key="1">
    <citation type="submission" date="2021-06" db="EMBL/GenBank/DDBJ databases">
        <authorList>
            <person name="Kallberg Y."/>
            <person name="Tangrot J."/>
            <person name="Rosling A."/>
        </authorList>
    </citation>
    <scope>NUCLEOTIDE SEQUENCE</scope>
    <source>
        <strain evidence="1">CL356</strain>
    </source>
</reference>
<evidence type="ECO:0000313" key="1">
    <source>
        <dbReference type="EMBL" id="CAG8441871.1"/>
    </source>
</evidence>
<comment type="caution">
    <text evidence="1">The sequence shown here is derived from an EMBL/GenBank/DDBJ whole genome shotgun (WGS) entry which is preliminary data.</text>
</comment>
<proteinExistence type="predicted"/>
<dbReference type="Proteomes" id="UP000789525">
    <property type="component" value="Unassembled WGS sequence"/>
</dbReference>
<gene>
    <name evidence="1" type="ORF">ACOLOM_LOCUS281</name>
</gene>
<evidence type="ECO:0000313" key="2">
    <source>
        <dbReference type="Proteomes" id="UP000789525"/>
    </source>
</evidence>
<keyword evidence="2" id="KW-1185">Reference proteome</keyword>
<dbReference type="EMBL" id="CAJVPT010000279">
    <property type="protein sequence ID" value="CAG8441871.1"/>
    <property type="molecule type" value="Genomic_DNA"/>
</dbReference>